<comment type="caution">
    <text evidence="1">The sequence shown here is derived from an EMBL/GenBank/DDBJ whole genome shotgun (WGS) entry which is preliminary data.</text>
</comment>
<sequence>MPESHASSLPWKFPWTIELPFSLGEWSWEAPVPRENRHKKTIGLFERFLRHLEGVKQEEIIDTTPIPQTATLTPVREALFELNEKIASLPDLENESVIYKACEPYLLDILAMIEAKTISADDLLLTLDPFDEYVKQQAPAAVLDNVLSKQWIAIIHCLYATRTDAGHDIYGGHVWHQCLKSVLRMTVQPLTCDLLDELLRHTRQYEQVHLEPSEYIELMQAHILFEASQFQQYPDAKLISTHRLRRNIYLCRMFVLKGSAPTSVYEQLYHSCRDMGNDQTERRTITFHMVLKLASIPGLSTVEFSEEVHNILANKGWTEPEAWQFLAIRLMNRSRWNLRPEYLDQWLEMPTPQHSWAALLHSAFHRHTKKRRANLRALVSASDLFGHLGTLLKSARLIRSHRRYVVEMVKHERNSVFALAIWEAYNEDLRNPKKLKLPWQAWVRHLDFIMTDPVVPTGMIFYIAEFHPNSVPNKLRLGRKKTTHLIDILERIGNLYMKKPGLTARSRTRWLEKTIIFGQFSRRPVPLSLIQNYAEVQFQELDQGRLGRTSRFKWLVRKIKECYGEEQARKAAEAIEQWRMANQKPWREFMPIFDRSEQASDQKIMPILGEGKQTSDQEIVSIWSERKQASDQDVVPIIHDASHTEDQMIERQMKAQRRSVYKTPNQKSNF</sequence>
<dbReference type="Proteomes" id="UP000567885">
    <property type="component" value="Unassembled WGS sequence"/>
</dbReference>
<dbReference type="EMBL" id="JAAGWQ010000186">
    <property type="protein sequence ID" value="KAF5660978.1"/>
    <property type="molecule type" value="Genomic_DNA"/>
</dbReference>
<dbReference type="AlphaFoldDB" id="A0A8H5WK10"/>
<proteinExistence type="predicted"/>
<reference evidence="1 2" key="1">
    <citation type="submission" date="2020-05" db="EMBL/GenBank/DDBJ databases">
        <title>Identification and distribution of gene clusters putatively required for synthesis of sphingolipid metabolism inhibitors in phylogenetically diverse species of the filamentous fungus Fusarium.</title>
        <authorList>
            <person name="Kim H.-S."/>
            <person name="Busman M."/>
            <person name="Brown D.W."/>
            <person name="Divon H."/>
            <person name="Uhlig S."/>
            <person name="Proctor R.H."/>
        </authorList>
    </citation>
    <scope>NUCLEOTIDE SEQUENCE [LARGE SCALE GENOMIC DNA]</scope>
    <source>
        <strain evidence="1 2">NRRL 20693</strain>
    </source>
</reference>
<evidence type="ECO:0000313" key="2">
    <source>
        <dbReference type="Proteomes" id="UP000567885"/>
    </source>
</evidence>
<organism evidence="1 2">
    <name type="scientific">Fusarium heterosporum</name>
    <dbReference type="NCBI Taxonomy" id="42747"/>
    <lineage>
        <taxon>Eukaryota</taxon>
        <taxon>Fungi</taxon>
        <taxon>Dikarya</taxon>
        <taxon>Ascomycota</taxon>
        <taxon>Pezizomycotina</taxon>
        <taxon>Sordariomycetes</taxon>
        <taxon>Hypocreomycetidae</taxon>
        <taxon>Hypocreales</taxon>
        <taxon>Nectriaceae</taxon>
        <taxon>Fusarium</taxon>
        <taxon>Fusarium heterosporum species complex</taxon>
    </lineage>
</organism>
<keyword evidence="2" id="KW-1185">Reference proteome</keyword>
<accession>A0A8H5WK10</accession>
<evidence type="ECO:0000313" key="1">
    <source>
        <dbReference type="EMBL" id="KAF5660978.1"/>
    </source>
</evidence>
<protein>
    <submittedName>
        <fullName evidence="1">Uncharacterized protein</fullName>
    </submittedName>
</protein>
<gene>
    <name evidence="1" type="ORF">FHETE_8643</name>
</gene>
<name>A0A8H5WK10_FUSHE</name>
<dbReference type="OrthoDB" id="5428038at2759"/>